<sequence length="87" mass="10582">MPHVVNIFISAKQNKKNSIIIIVNSTCNQFIRPNHFFEIHYHVKNVMKDSNKRIKDNNIEFKLPEMKIFIIFYLLKIFIFLMIKWNK</sequence>
<feature type="transmembrane region" description="Helical" evidence="1">
    <location>
        <begin position="66"/>
        <end position="83"/>
    </location>
</feature>
<dbReference type="EMBL" id="REGN01012457">
    <property type="protein sequence ID" value="RMZ95388.1"/>
    <property type="molecule type" value="Genomic_DNA"/>
</dbReference>
<reference evidence="2 3" key="1">
    <citation type="journal article" date="2018" name="Sci. Rep.">
        <title>Genomic signatures of local adaptation to the degree of environmental predictability in rotifers.</title>
        <authorList>
            <person name="Franch-Gras L."/>
            <person name="Hahn C."/>
            <person name="Garcia-Roger E.M."/>
            <person name="Carmona M.J."/>
            <person name="Serra M."/>
            <person name="Gomez A."/>
        </authorList>
    </citation>
    <scope>NUCLEOTIDE SEQUENCE [LARGE SCALE GENOMIC DNA]</scope>
    <source>
        <strain evidence="2">HYR1</strain>
    </source>
</reference>
<evidence type="ECO:0000256" key="1">
    <source>
        <dbReference type="SAM" id="Phobius"/>
    </source>
</evidence>
<accession>A0A3M7P8J5</accession>
<evidence type="ECO:0000313" key="3">
    <source>
        <dbReference type="Proteomes" id="UP000276133"/>
    </source>
</evidence>
<comment type="caution">
    <text evidence="2">The sequence shown here is derived from an EMBL/GenBank/DDBJ whole genome shotgun (WGS) entry which is preliminary data.</text>
</comment>
<keyword evidence="3" id="KW-1185">Reference proteome</keyword>
<organism evidence="2 3">
    <name type="scientific">Brachionus plicatilis</name>
    <name type="common">Marine rotifer</name>
    <name type="synonym">Brachionus muelleri</name>
    <dbReference type="NCBI Taxonomy" id="10195"/>
    <lineage>
        <taxon>Eukaryota</taxon>
        <taxon>Metazoa</taxon>
        <taxon>Spiralia</taxon>
        <taxon>Gnathifera</taxon>
        <taxon>Rotifera</taxon>
        <taxon>Eurotatoria</taxon>
        <taxon>Monogononta</taxon>
        <taxon>Pseudotrocha</taxon>
        <taxon>Ploima</taxon>
        <taxon>Brachionidae</taxon>
        <taxon>Brachionus</taxon>
    </lineage>
</organism>
<keyword evidence="1" id="KW-0472">Membrane</keyword>
<name>A0A3M7P8J5_BRAPC</name>
<dbReference type="AlphaFoldDB" id="A0A3M7P8J5"/>
<evidence type="ECO:0000313" key="2">
    <source>
        <dbReference type="EMBL" id="RMZ95388.1"/>
    </source>
</evidence>
<protein>
    <submittedName>
        <fullName evidence="2">Uncharacterized protein</fullName>
    </submittedName>
</protein>
<gene>
    <name evidence="2" type="ORF">BpHYR1_002882</name>
</gene>
<keyword evidence="1" id="KW-0812">Transmembrane</keyword>
<dbReference type="Proteomes" id="UP000276133">
    <property type="component" value="Unassembled WGS sequence"/>
</dbReference>
<keyword evidence="1" id="KW-1133">Transmembrane helix</keyword>
<proteinExistence type="predicted"/>